<reference evidence="1" key="1">
    <citation type="journal article" date="2014" name="Int. J. Syst. Evol. Microbiol.">
        <title>Complete genome sequence of Corynebacterium casei LMG S-19264T (=DSM 44701T), isolated from a smear-ripened cheese.</title>
        <authorList>
            <consortium name="US DOE Joint Genome Institute (JGI-PGF)"/>
            <person name="Walter F."/>
            <person name="Albersmeier A."/>
            <person name="Kalinowski J."/>
            <person name="Ruckert C."/>
        </authorList>
    </citation>
    <scope>NUCLEOTIDE SEQUENCE</scope>
    <source>
        <strain evidence="1">CGMCC 1.7086</strain>
    </source>
</reference>
<comment type="caution">
    <text evidence="1">The sequence shown here is derived from an EMBL/GenBank/DDBJ whole genome shotgun (WGS) entry which is preliminary data.</text>
</comment>
<dbReference type="AlphaFoldDB" id="A0A917YU99"/>
<organism evidence="1 2">
    <name type="scientific">Bowmanella pacifica</name>
    <dbReference type="NCBI Taxonomy" id="502051"/>
    <lineage>
        <taxon>Bacteria</taxon>
        <taxon>Pseudomonadati</taxon>
        <taxon>Pseudomonadota</taxon>
        <taxon>Gammaproteobacteria</taxon>
        <taxon>Alteromonadales</taxon>
        <taxon>Alteromonadaceae</taxon>
        <taxon>Bowmanella</taxon>
    </lineage>
</organism>
<gene>
    <name evidence="1" type="ORF">GCM10010982_03950</name>
</gene>
<evidence type="ECO:0000313" key="1">
    <source>
        <dbReference type="EMBL" id="GGO64459.1"/>
    </source>
</evidence>
<reference evidence="1" key="2">
    <citation type="submission" date="2020-09" db="EMBL/GenBank/DDBJ databases">
        <authorList>
            <person name="Sun Q."/>
            <person name="Zhou Y."/>
        </authorList>
    </citation>
    <scope>NUCLEOTIDE SEQUENCE</scope>
    <source>
        <strain evidence="1">CGMCC 1.7086</strain>
    </source>
</reference>
<proteinExistence type="predicted"/>
<evidence type="ECO:0008006" key="3">
    <source>
        <dbReference type="Google" id="ProtNLM"/>
    </source>
</evidence>
<evidence type="ECO:0000313" key="2">
    <source>
        <dbReference type="Proteomes" id="UP000606935"/>
    </source>
</evidence>
<name>A0A917YU99_9ALTE</name>
<sequence length="115" mass="13228">MLLLGFATNANQAPAQLLVSPDTCVTINKGRTCYTQVSIEWHLPQTGDYCLFLAGLSEPLACWQNRQQGNWQFEFSSSTSTTLLLKQGNEVLLSQEIQVNWVYESQRRKRNWRLF</sequence>
<dbReference type="Pfam" id="PF11456">
    <property type="entry name" value="DUF3019"/>
    <property type="match status" value="1"/>
</dbReference>
<dbReference type="Proteomes" id="UP000606935">
    <property type="component" value="Unassembled WGS sequence"/>
</dbReference>
<accession>A0A917YU99</accession>
<protein>
    <recommendedName>
        <fullName evidence="3">DUF3019 domain-containing protein</fullName>
    </recommendedName>
</protein>
<dbReference type="EMBL" id="BMLS01000001">
    <property type="protein sequence ID" value="GGO64459.1"/>
    <property type="molecule type" value="Genomic_DNA"/>
</dbReference>
<dbReference type="InterPro" id="IPR021559">
    <property type="entry name" value="DUF3019"/>
</dbReference>
<keyword evidence="2" id="KW-1185">Reference proteome</keyword>